<dbReference type="EMBL" id="SLYC01000006">
    <property type="protein sequence ID" value="TCQ04660.1"/>
    <property type="molecule type" value="Genomic_DNA"/>
</dbReference>
<keyword evidence="3" id="KW-1185">Reference proteome</keyword>
<evidence type="ECO:0000256" key="1">
    <source>
        <dbReference type="SAM" id="Phobius"/>
    </source>
</evidence>
<keyword evidence="1" id="KW-0472">Membrane</keyword>
<dbReference type="Proteomes" id="UP000295504">
    <property type="component" value="Unassembled WGS sequence"/>
</dbReference>
<comment type="caution">
    <text evidence="2">The sequence shown here is derived from an EMBL/GenBank/DDBJ whole genome shotgun (WGS) entry which is preliminary data.</text>
</comment>
<evidence type="ECO:0000313" key="3">
    <source>
        <dbReference type="Proteomes" id="UP000295504"/>
    </source>
</evidence>
<name>A0A4R2TLS8_9FIRM</name>
<dbReference type="RefSeq" id="WP_132847794.1">
    <property type="nucleotide sequence ID" value="NZ_CP058648.1"/>
</dbReference>
<evidence type="ECO:0000313" key="2">
    <source>
        <dbReference type="EMBL" id="TCQ04660.1"/>
    </source>
</evidence>
<reference evidence="2 3" key="1">
    <citation type="submission" date="2019-03" db="EMBL/GenBank/DDBJ databases">
        <title>Genomic Encyclopedia of Type Strains, Phase IV (KMG-IV): sequencing the most valuable type-strain genomes for metagenomic binning, comparative biology and taxonomic classification.</title>
        <authorList>
            <person name="Goeker M."/>
        </authorList>
    </citation>
    <scope>NUCLEOTIDE SEQUENCE [LARGE SCALE GENOMIC DNA]</scope>
    <source>
        <strain evidence="2 3">DSM 100013</strain>
    </source>
</reference>
<protein>
    <submittedName>
        <fullName evidence="2">Uncharacterized protein</fullName>
    </submittedName>
</protein>
<sequence>MDKYDKLFRVIIPILYLLSIGLSYYLHWKTFKMYKDWEKELREKVESDYEKLKQEGRDLYYLNLTYSELNKEYVSLIEERDSYNLGFSKFSKKEKKMYRKYLDEKETRIYEKADIMIVSPIEAEIRLIEEIVR</sequence>
<organism evidence="2 3">
    <name type="scientific">Serpentinicella alkaliphila</name>
    <dbReference type="NCBI Taxonomy" id="1734049"/>
    <lineage>
        <taxon>Bacteria</taxon>
        <taxon>Bacillati</taxon>
        <taxon>Bacillota</taxon>
        <taxon>Clostridia</taxon>
        <taxon>Peptostreptococcales</taxon>
        <taxon>Natronincolaceae</taxon>
        <taxon>Serpentinicella</taxon>
    </lineage>
</organism>
<accession>A0A4R2TLS8</accession>
<gene>
    <name evidence="2" type="ORF">EDD79_100664</name>
</gene>
<feature type="transmembrane region" description="Helical" evidence="1">
    <location>
        <begin position="6"/>
        <end position="26"/>
    </location>
</feature>
<keyword evidence="1" id="KW-1133">Transmembrane helix</keyword>
<proteinExistence type="predicted"/>
<keyword evidence="1" id="KW-0812">Transmembrane</keyword>
<dbReference type="AlphaFoldDB" id="A0A4R2TLS8"/>